<evidence type="ECO:0000313" key="3">
    <source>
        <dbReference type="Proteomes" id="UP000051124"/>
    </source>
</evidence>
<feature type="region of interest" description="Disordered" evidence="1">
    <location>
        <begin position="17"/>
        <end position="51"/>
    </location>
</feature>
<name>A0A0S7WDX2_UNCT6</name>
<gene>
    <name evidence="2" type="ORF">AMJ40_07665</name>
</gene>
<accession>A0A0S7WDX2</accession>
<proteinExistence type="predicted"/>
<dbReference type="AlphaFoldDB" id="A0A0S7WDX2"/>
<comment type="caution">
    <text evidence="2">The sequence shown here is derived from an EMBL/GenBank/DDBJ whole genome shotgun (WGS) entry which is preliminary data.</text>
</comment>
<dbReference type="Proteomes" id="UP000051124">
    <property type="component" value="Unassembled WGS sequence"/>
</dbReference>
<evidence type="ECO:0000313" key="2">
    <source>
        <dbReference type="EMBL" id="KPJ48342.1"/>
    </source>
</evidence>
<protein>
    <submittedName>
        <fullName evidence="2">Uncharacterized protein</fullName>
    </submittedName>
</protein>
<evidence type="ECO:0000256" key="1">
    <source>
        <dbReference type="SAM" id="MobiDB-lite"/>
    </source>
</evidence>
<organism evidence="2 3">
    <name type="scientific">candidate division TA06 bacterium DG_26</name>
    <dbReference type="NCBI Taxonomy" id="1703771"/>
    <lineage>
        <taxon>Bacteria</taxon>
        <taxon>Bacteria division TA06</taxon>
    </lineage>
</organism>
<dbReference type="EMBL" id="LIZT01000124">
    <property type="protein sequence ID" value="KPJ48342.1"/>
    <property type="molecule type" value="Genomic_DNA"/>
</dbReference>
<sequence>MRVAEVEMRERREAARSVSVHTALSDTESADLFSRPNPRQNGGSRMITGTRRTQIFQRPTRYPLPLGLLTGFWDR</sequence>
<reference evidence="2 3" key="1">
    <citation type="journal article" date="2015" name="Microbiome">
        <title>Genomic resolution of linkages in carbon, nitrogen, and sulfur cycling among widespread estuary sediment bacteria.</title>
        <authorList>
            <person name="Baker B.J."/>
            <person name="Lazar C.S."/>
            <person name="Teske A.P."/>
            <person name="Dick G.J."/>
        </authorList>
    </citation>
    <scope>NUCLEOTIDE SEQUENCE [LARGE SCALE GENOMIC DNA]</scope>
    <source>
        <strain evidence="2">DG_26</strain>
    </source>
</reference>